<dbReference type="NCBIfam" id="TIGR01466">
    <property type="entry name" value="cobJ_cbiH"/>
    <property type="match status" value="1"/>
</dbReference>
<dbReference type="InterPro" id="IPR051810">
    <property type="entry name" value="Precorrin_MeTrfase"/>
</dbReference>
<dbReference type="AlphaFoldDB" id="A0A926E8R7"/>
<dbReference type="Pfam" id="PF00590">
    <property type="entry name" value="TP_methylase"/>
    <property type="match status" value="1"/>
</dbReference>
<dbReference type="PANTHER" id="PTHR47036:SF1">
    <property type="entry name" value="COBALT-FACTOR III C(17)-METHYLTRANSFERASE-RELATED"/>
    <property type="match status" value="1"/>
</dbReference>
<dbReference type="GO" id="GO:0009236">
    <property type="term" value="P:cobalamin biosynthetic process"/>
    <property type="evidence" value="ECO:0007669"/>
    <property type="project" value="UniProtKB-KW"/>
</dbReference>
<evidence type="ECO:0000259" key="6">
    <source>
        <dbReference type="Pfam" id="PF00590"/>
    </source>
</evidence>
<name>A0A926E8R7_9FIRM</name>
<dbReference type="EC" id="2.1.1.131" evidence="7"/>
<evidence type="ECO:0000256" key="3">
    <source>
        <dbReference type="ARBA" id="ARBA00022603"/>
    </source>
</evidence>
<gene>
    <name evidence="7" type="primary">cobJ</name>
    <name evidence="7" type="ORF">H8709_00420</name>
</gene>
<dbReference type="Gene3D" id="3.30.950.10">
    <property type="entry name" value="Methyltransferase, Cobalt-precorrin-4 Transmethylase, Domain 2"/>
    <property type="match status" value="1"/>
</dbReference>
<dbReference type="SUPFAM" id="SSF53790">
    <property type="entry name" value="Tetrapyrrole methylase"/>
    <property type="match status" value="1"/>
</dbReference>
<evidence type="ECO:0000256" key="2">
    <source>
        <dbReference type="ARBA" id="ARBA00022573"/>
    </source>
</evidence>
<keyword evidence="2" id="KW-0169">Cobalamin biosynthesis</keyword>
<dbReference type="GO" id="GO:0032259">
    <property type="term" value="P:methylation"/>
    <property type="evidence" value="ECO:0007669"/>
    <property type="project" value="UniProtKB-KW"/>
</dbReference>
<keyword evidence="3 7" id="KW-0489">Methyltransferase</keyword>
<dbReference type="RefSeq" id="WP_262396400.1">
    <property type="nucleotide sequence ID" value="NZ_JACRTC010000001.1"/>
</dbReference>
<evidence type="ECO:0000256" key="1">
    <source>
        <dbReference type="ARBA" id="ARBA00004953"/>
    </source>
</evidence>
<dbReference type="GO" id="GO:0030789">
    <property type="term" value="F:precorrin-3B C17-methyltransferase activity"/>
    <property type="evidence" value="ECO:0007669"/>
    <property type="project" value="UniProtKB-EC"/>
</dbReference>
<dbReference type="InterPro" id="IPR006363">
    <property type="entry name" value="Cbl_synth_CobJ/CibH_dom"/>
</dbReference>
<keyword evidence="8" id="KW-1185">Reference proteome</keyword>
<comment type="caution">
    <text evidence="7">The sequence shown here is derived from an EMBL/GenBank/DDBJ whole genome shotgun (WGS) entry which is preliminary data.</text>
</comment>
<proteinExistence type="predicted"/>
<accession>A0A926E8R7</accession>
<evidence type="ECO:0000256" key="4">
    <source>
        <dbReference type="ARBA" id="ARBA00022679"/>
    </source>
</evidence>
<dbReference type="Gene3D" id="3.40.1010.10">
    <property type="entry name" value="Cobalt-precorrin-4 Transmethylase, Domain 1"/>
    <property type="match status" value="1"/>
</dbReference>
<evidence type="ECO:0000313" key="8">
    <source>
        <dbReference type="Proteomes" id="UP000660861"/>
    </source>
</evidence>
<keyword evidence="5" id="KW-0949">S-adenosyl-L-methionine</keyword>
<keyword evidence="4 7" id="KW-0808">Transferase</keyword>
<evidence type="ECO:0000313" key="7">
    <source>
        <dbReference type="EMBL" id="MBC8569293.1"/>
    </source>
</evidence>
<feature type="domain" description="Tetrapyrrole methylase" evidence="6">
    <location>
        <begin position="2"/>
        <end position="208"/>
    </location>
</feature>
<dbReference type="PANTHER" id="PTHR47036">
    <property type="entry name" value="COBALT-FACTOR III C(17)-METHYLTRANSFERASE-RELATED"/>
    <property type="match status" value="1"/>
</dbReference>
<comment type="pathway">
    <text evidence="1">Cofactor biosynthesis; adenosylcobalamin biosynthesis.</text>
</comment>
<dbReference type="InterPro" id="IPR035996">
    <property type="entry name" value="4pyrrol_Methylase_sf"/>
</dbReference>
<protein>
    <submittedName>
        <fullName evidence="7">Precorrin-3B C(17)-methyltransferase</fullName>
        <ecNumber evidence="7">2.1.1.131</ecNumber>
    </submittedName>
</protein>
<dbReference type="InterPro" id="IPR000878">
    <property type="entry name" value="4pyrrol_Mease"/>
</dbReference>
<dbReference type="CDD" id="cd11646">
    <property type="entry name" value="Precorrin_3B_C17_MT"/>
    <property type="match status" value="1"/>
</dbReference>
<reference evidence="7" key="1">
    <citation type="submission" date="2020-08" db="EMBL/GenBank/DDBJ databases">
        <title>Genome public.</title>
        <authorList>
            <person name="Liu C."/>
            <person name="Sun Q."/>
        </authorList>
    </citation>
    <scope>NUCLEOTIDE SEQUENCE</scope>
    <source>
        <strain evidence="7">NSJ-54</strain>
    </source>
</reference>
<evidence type="ECO:0000256" key="5">
    <source>
        <dbReference type="ARBA" id="ARBA00022691"/>
    </source>
</evidence>
<organism evidence="7 8">
    <name type="scientific">Zongyangia hominis</name>
    <dbReference type="NCBI Taxonomy" id="2763677"/>
    <lineage>
        <taxon>Bacteria</taxon>
        <taxon>Bacillati</taxon>
        <taxon>Bacillota</taxon>
        <taxon>Clostridia</taxon>
        <taxon>Eubacteriales</taxon>
        <taxon>Oscillospiraceae</taxon>
        <taxon>Zongyangia</taxon>
    </lineage>
</organism>
<dbReference type="EMBL" id="JACRTC010000001">
    <property type="protein sequence ID" value="MBC8569293.1"/>
    <property type="molecule type" value="Genomic_DNA"/>
</dbReference>
<dbReference type="InterPro" id="IPR014777">
    <property type="entry name" value="4pyrrole_Mease_sub1"/>
</dbReference>
<dbReference type="InterPro" id="IPR014776">
    <property type="entry name" value="4pyrrole_Mease_sub2"/>
</dbReference>
<sequence>MKIAVVGMGPGGWDKMTVEAQRALEDCDVIAGYSVYIALLQGRFPEKEIITTPMRREEERCRRAVETALTGKRVAMISSGDAGVYGMAALLYEVAGDYPPIEIEVIPGVTAACSGGALLGAPLTHDFAVVSLSDLLTPWERIEKRLSLAAEADFVLCLYNPASHRRPDYLARACEIVLRHRSPETVCGMVRNIGREGENAQILTLSELKDAQADMFTTVFIGSTATRVIGGKMVTPRGYLQREARP</sequence>
<dbReference type="Proteomes" id="UP000660861">
    <property type="component" value="Unassembled WGS sequence"/>
</dbReference>